<keyword evidence="2" id="KW-1185">Reference proteome</keyword>
<protein>
    <submittedName>
        <fullName evidence="1">Uncharacterized protein</fullName>
    </submittedName>
</protein>
<proteinExistence type="predicted"/>
<gene>
    <name evidence="1" type="ORF">EJ903_05635</name>
</gene>
<dbReference type="EMBL" id="RXMA01000003">
    <property type="protein sequence ID" value="RTR23046.1"/>
    <property type="molecule type" value="Genomic_DNA"/>
</dbReference>
<dbReference type="AlphaFoldDB" id="A0A3S0K6X5"/>
<evidence type="ECO:0000313" key="2">
    <source>
        <dbReference type="Proteomes" id="UP000277007"/>
    </source>
</evidence>
<organism evidence="1 2">
    <name type="scientific">Azospirillum griseum</name>
    <dbReference type="NCBI Taxonomy" id="2496639"/>
    <lineage>
        <taxon>Bacteria</taxon>
        <taxon>Pseudomonadati</taxon>
        <taxon>Pseudomonadota</taxon>
        <taxon>Alphaproteobacteria</taxon>
        <taxon>Rhodospirillales</taxon>
        <taxon>Azospirillaceae</taxon>
        <taxon>Azospirillum</taxon>
    </lineage>
</organism>
<sequence>MSRVASESIKGYLYQFNKCLVEILKSTPPEEIAIEGIIEDVEVISPSLSSYIQCKYHESKDKFVLSDIYKPVLQMLEQHEKFRAIHGTVANVRYILFCHIPGGNTSRTLTSAELDEILLTGNGKLKDLAEKLATSCDRSGFLKLFWLEFGPSYDELSDEADRLLVSSGLNDKDVGGIFYPNAIHKIAEAATQADKVNRVFTKDGFIRDLKNLKKVTLSRWTKELKSKEKILQAVRKQLLTNLDRESRDRYFVFSEEAVNQFDDDIVVFIKDFIDRYQTKPYDKKPPLFCFECPDDKIEEIKERLHKKSVRFEDGMINKTLFDAGELFKTPMVQVSGGNVSRREFQVRIMHHLNMASMTQHRPDDLFLVCDPKVDDALRKDTNSEALTIDDAAELKYIFGLRGNHE</sequence>
<dbReference type="RefSeq" id="WP_126612941.1">
    <property type="nucleotide sequence ID" value="NZ_JBHUCY010000004.1"/>
</dbReference>
<evidence type="ECO:0000313" key="1">
    <source>
        <dbReference type="EMBL" id="RTR23046.1"/>
    </source>
</evidence>
<comment type="caution">
    <text evidence="1">The sequence shown here is derived from an EMBL/GenBank/DDBJ whole genome shotgun (WGS) entry which is preliminary data.</text>
</comment>
<accession>A0A3S0K6X5</accession>
<dbReference type="Proteomes" id="UP000277007">
    <property type="component" value="Unassembled WGS sequence"/>
</dbReference>
<dbReference type="OrthoDB" id="8403777at2"/>
<reference evidence="1 2" key="1">
    <citation type="submission" date="2018-12" db="EMBL/GenBank/DDBJ databases">
        <authorList>
            <person name="Yang Y."/>
        </authorList>
    </citation>
    <scope>NUCLEOTIDE SEQUENCE [LARGE SCALE GENOMIC DNA]</scope>
    <source>
        <strain evidence="1 2">L-25-5w-1</strain>
    </source>
</reference>
<name>A0A3S0K6X5_9PROT</name>